<dbReference type="EMBL" id="OZ021743">
    <property type="protein sequence ID" value="CAK9329670.1"/>
    <property type="molecule type" value="Genomic_DNA"/>
</dbReference>
<organism evidence="2 3">
    <name type="scientific">Citrullus colocynthis</name>
    <name type="common">colocynth</name>
    <dbReference type="NCBI Taxonomy" id="252529"/>
    <lineage>
        <taxon>Eukaryota</taxon>
        <taxon>Viridiplantae</taxon>
        <taxon>Streptophyta</taxon>
        <taxon>Embryophyta</taxon>
        <taxon>Tracheophyta</taxon>
        <taxon>Spermatophyta</taxon>
        <taxon>Magnoliopsida</taxon>
        <taxon>eudicotyledons</taxon>
        <taxon>Gunneridae</taxon>
        <taxon>Pentapetalae</taxon>
        <taxon>rosids</taxon>
        <taxon>fabids</taxon>
        <taxon>Cucurbitales</taxon>
        <taxon>Cucurbitaceae</taxon>
        <taxon>Benincaseae</taxon>
        <taxon>Citrullus</taxon>
    </lineage>
</organism>
<protein>
    <submittedName>
        <fullName evidence="2">Uncharacterized protein</fullName>
    </submittedName>
</protein>
<gene>
    <name evidence="2" type="ORF">CITCOLO1_LOCUS22146</name>
</gene>
<evidence type="ECO:0000313" key="2">
    <source>
        <dbReference type="EMBL" id="CAK9329670.1"/>
    </source>
</evidence>
<sequence length="129" mass="13899">MTDEEQLRSSSHKSHISEVNDVQPNNEKSSNVVESGGAATVCAIAGDVKMTMQTRNTSASFIVDAFNEYSTGAAAGTIPRRAVTDDARMAMQSRSTSGNLVADVAIVGTKFSMKVKKDKDRIKFLHSKE</sequence>
<accession>A0ABP0ZA82</accession>
<feature type="region of interest" description="Disordered" evidence="1">
    <location>
        <begin position="1"/>
        <end position="34"/>
    </location>
</feature>
<feature type="compositionally biased region" description="Polar residues" evidence="1">
    <location>
        <begin position="20"/>
        <end position="33"/>
    </location>
</feature>
<name>A0ABP0ZA82_9ROSI</name>
<evidence type="ECO:0000313" key="3">
    <source>
        <dbReference type="Proteomes" id="UP001642487"/>
    </source>
</evidence>
<reference evidence="2 3" key="1">
    <citation type="submission" date="2024-03" db="EMBL/GenBank/DDBJ databases">
        <authorList>
            <person name="Gkanogiannis A."/>
            <person name="Becerra Lopez-Lavalle L."/>
        </authorList>
    </citation>
    <scope>NUCLEOTIDE SEQUENCE [LARGE SCALE GENOMIC DNA]</scope>
</reference>
<keyword evidence="3" id="KW-1185">Reference proteome</keyword>
<dbReference type="Proteomes" id="UP001642487">
    <property type="component" value="Chromosome 9"/>
</dbReference>
<proteinExistence type="predicted"/>
<evidence type="ECO:0000256" key="1">
    <source>
        <dbReference type="SAM" id="MobiDB-lite"/>
    </source>
</evidence>